<dbReference type="SUPFAM" id="SSF50129">
    <property type="entry name" value="GroES-like"/>
    <property type="match status" value="1"/>
</dbReference>
<dbReference type="AlphaFoldDB" id="A0A1Y1LBP2"/>
<dbReference type="PANTHER" id="PTHR43161:SF9">
    <property type="entry name" value="SORBITOL DEHYDROGENASE"/>
    <property type="match status" value="1"/>
</dbReference>
<evidence type="ECO:0000256" key="8">
    <source>
        <dbReference type="ARBA" id="ARBA00032485"/>
    </source>
</evidence>
<evidence type="ECO:0000256" key="5">
    <source>
        <dbReference type="ARBA" id="ARBA00023002"/>
    </source>
</evidence>
<dbReference type="FunFam" id="3.40.50.720:FF:000068">
    <property type="entry name" value="Sorbitol dehydrogenase"/>
    <property type="match status" value="1"/>
</dbReference>
<protein>
    <recommendedName>
        <fullName evidence="7">Sorbitol dehydrogenase</fullName>
    </recommendedName>
    <alternativeName>
        <fullName evidence="8">Polyol dehydrogenase</fullName>
    </alternativeName>
</protein>
<dbReference type="InterPro" id="IPR045306">
    <property type="entry name" value="SDH-like"/>
</dbReference>
<evidence type="ECO:0000256" key="4">
    <source>
        <dbReference type="ARBA" id="ARBA00022833"/>
    </source>
</evidence>
<evidence type="ECO:0000256" key="2">
    <source>
        <dbReference type="ARBA" id="ARBA00008072"/>
    </source>
</evidence>
<dbReference type="InterPro" id="IPR036291">
    <property type="entry name" value="NAD(P)-bd_dom_sf"/>
</dbReference>
<comment type="similarity">
    <text evidence="2 9">Belongs to the zinc-containing alcohol dehydrogenase family.</text>
</comment>
<dbReference type="InterPro" id="IPR013154">
    <property type="entry name" value="ADH-like_N"/>
</dbReference>
<dbReference type="InterPro" id="IPR002328">
    <property type="entry name" value="ADH_Zn_CS"/>
</dbReference>
<dbReference type="PROSITE" id="PS00059">
    <property type="entry name" value="ADH_ZINC"/>
    <property type="match status" value="1"/>
</dbReference>
<dbReference type="SMART" id="SM00829">
    <property type="entry name" value="PKS_ER"/>
    <property type="match status" value="1"/>
</dbReference>
<evidence type="ECO:0000256" key="9">
    <source>
        <dbReference type="RuleBase" id="RU361277"/>
    </source>
</evidence>
<keyword evidence="6" id="KW-0520">NAD</keyword>
<dbReference type="EMBL" id="GEZM01060383">
    <property type="protein sequence ID" value="JAV71023.1"/>
    <property type="molecule type" value="Transcribed_RNA"/>
</dbReference>
<organism evidence="11">
    <name type="scientific">Photinus pyralis</name>
    <name type="common">Common eastern firefly</name>
    <name type="synonym">Lampyris pyralis</name>
    <dbReference type="NCBI Taxonomy" id="7054"/>
    <lineage>
        <taxon>Eukaryota</taxon>
        <taxon>Metazoa</taxon>
        <taxon>Ecdysozoa</taxon>
        <taxon>Arthropoda</taxon>
        <taxon>Hexapoda</taxon>
        <taxon>Insecta</taxon>
        <taxon>Pterygota</taxon>
        <taxon>Neoptera</taxon>
        <taxon>Endopterygota</taxon>
        <taxon>Coleoptera</taxon>
        <taxon>Polyphaga</taxon>
        <taxon>Elateriformia</taxon>
        <taxon>Elateroidea</taxon>
        <taxon>Lampyridae</taxon>
        <taxon>Lampyrinae</taxon>
        <taxon>Photinus</taxon>
    </lineage>
</organism>
<proteinExistence type="inferred from homology"/>
<dbReference type="CDD" id="cd05285">
    <property type="entry name" value="sorbitol_DH"/>
    <property type="match status" value="1"/>
</dbReference>
<sequence>MDLGDNWAVVFYGVNDLRLEQRSIPKPSDDEVLVKMHSVGICGSDVHQINNGCIGFYVVRPPMILGHEGSGTVVEVGKNVTHLKHGDRVVLDILPRCQKCTYCQAGRYNLCTHPTLGLKTQREGCMAHYYAHPANFCYKLPTEMSLEEAAVVEPLAIGLYACRRGNVRPGSVVLIIGAGSVGLLTLATSKACGATKVIITDVSQWRLDKAKELGADFTLKVEPNDQEDGIVRRITSLLDDRPTVSFDCAGFQSTARVAVKATASGGTVVLVGISGRIDMELPVRDILTREVDVRGCYACVNDFKTAMEMVATGKANVKTLVTHHYQMSDITKAFDELRTGRAIKVLIHPN</sequence>
<evidence type="ECO:0000256" key="6">
    <source>
        <dbReference type="ARBA" id="ARBA00023027"/>
    </source>
</evidence>
<evidence type="ECO:0000256" key="7">
    <source>
        <dbReference type="ARBA" id="ARBA00026132"/>
    </source>
</evidence>
<evidence type="ECO:0000256" key="3">
    <source>
        <dbReference type="ARBA" id="ARBA00022723"/>
    </source>
</evidence>
<dbReference type="PANTHER" id="PTHR43161">
    <property type="entry name" value="SORBITOL DEHYDROGENASE"/>
    <property type="match status" value="1"/>
</dbReference>
<keyword evidence="4 9" id="KW-0862">Zinc</keyword>
<dbReference type="GO" id="GO:0008270">
    <property type="term" value="F:zinc ion binding"/>
    <property type="evidence" value="ECO:0007669"/>
    <property type="project" value="InterPro"/>
</dbReference>
<dbReference type="InterPro" id="IPR011032">
    <property type="entry name" value="GroES-like_sf"/>
</dbReference>
<keyword evidence="3 9" id="KW-0479">Metal-binding</keyword>
<dbReference type="GO" id="GO:0006062">
    <property type="term" value="P:sorbitol catabolic process"/>
    <property type="evidence" value="ECO:0007669"/>
    <property type="project" value="TreeGrafter"/>
</dbReference>
<accession>A0A1Y1LBP2</accession>
<dbReference type="SUPFAM" id="SSF51735">
    <property type="entry name" value="NAD(P)-binding Rossmann-fold domains"/>
    <property type="match status" value="1"/>
</dbReference>
<dbReference type="Pfam" id="PF00107">
    <property type="entry name" value="ADH_zinc_N"/>
    <property type="match status" value="1"/>
</dbReference>
<evidence type="ECO:0000259" key="10">
    <source>
        <dbReference type="SMART" id="SM00829"/>
    </source>
</evidence>
<dbReference type="GO" id="GO:0003939">
    <property type="term" value="F:L-iditol 2-dehydrogenase (NAD+) activity"/>
    <property type="evidence" value="ECO:0007669"/>
    <property type="project" value="TreeGrafter"/>
</dbReference>
<name>A0A1Y1LBP2_PHOPY</name>
<comment type="cofactor">
    <cofactor evidence="1 9">
        <name>Zn(2+)</name>
        <dbReference type="ChEBI" id="CHEBI:29105"/>
    </cofactor>
</comment>
<dbReference type="Gene3D" id="3.90.180.10">
    <property type="entry name" value="Medium-chain alcohol dehydrogenases, catalytic domain"/>
    <property type="match status" value="1"/>
</dbReference>
<keyword evidence="5" id="KW-0560">Oxidoreductase</keyword>
<dbReference type="Gene3D" id="3.40.50.720">
    <property type="entry name" value="NAD(P)-binding Rossmann-like Domain"/>
    <property type="match status" value="1"/>
</dbReference>
<feature type="domain" description="Enoyl reductase (ER)" evidence="10">
    <location>
        <begin position="13"/>
        <end position="347"/>
    </location>
</feature>
<dbReference type="Pfam" id="PF08240">
    <property type="entry name" value="ADH_N"/>
    <property type="match status" value="1"/>
</dbReference>
<reference evidence="11" key="1">
    <citation type="journal article" date="2016" name="Sci. Rep.">
        <title>Molecular characterization of firefly nuptial gifts: a multi-omics approach sheds light on postcopulatory sexual selection.</title>
        <authorList>
            <person name="Al-Wathiqui N."/>
            <person name="Fallon T.R."/>
            <person name="South A."/>
            <person name="Weng J.K."/>
            <person name="Lewis S.M."/>
        </authorList>
    </citation>
    <scope>NUCLEOTIDE SEQUENCE</scope>
</reference>
<evidence type="ECO:0000256" key="1">
    <source>
        <dbReference type="ARBA" id="ARBA00001947"/>
    </source>
</evidence>
<evidence type="ECO:0000313" key="11">
    <source>
        <dbReference type="EMBL" id="JAV71023.1"/>
    </source>
</evidence>
<dbReference type="InterPro" id="IPR013149">
    <property type="entry name" value="ADH-like_C"/>
</dbReference>
<dbReference type="InterPro" id="IPR020843">
    <property type="entry name" value="ER"/>
</dbReference>